<protein>
    <submittedName>
        <fullName evidence="1">Tautomerase family protein</fullName>
    </submittedName>
</protein>
<accession>A0ABR9S3D6</accession>
<keyword evidence="2" id="KW-1185">Reference proteome</keyword>
<dbReference type="InterPro" id="IPR037479">
    <property type="entry name" value="Tauto_MSAD"/>
</dbReference>
<organism evidence="1 2">
    <name type="scientific">Ramlibacter pallidus</name>
    <dbReference type="NCBI Taxonomy" id="2780087"/>
    <lineage>
        <taxon>Bacteria</taxon>
        <taxon>Pseudomonadati</taxon>
        <taxon>Pseudomonadota</taxon>
        <taxon>Betaproteobacteria</taxon>
        <taxon>Burkholderiales</taxon>
        <taxon>Comamonadaceae</taxon>
        <taxon>Ramlibacter</taxon>
    </lineage>
</organism>
<comment type="caution">
    <text evidence="1">The sequence shown here is derived from an EMBL/GenBank/DDBJ whole genome shotgun (WGS) entry which is preliminary data.</text>
</comment>
<sequence>MPIVKIEVCRPRPAAEVAALIDAVYHAQLEALQLPEDDKQIRYVEHKPEHFPVPPGKTENYTFVEYQMFPGRSLDAKRKLYRGIVERFGALGIQPRDIIIVLNEPPLDNWGLRGLPASEVDLGFNLNV</sequence>
<dbReference type="Proteomes" id="UP000806285">
    <property type="component" value="Unassembled WGS sequence"/>
</dbReference>
<dbReference type="RefSeq" id="WP_193676614.1">
    <property type="nucleotide sequence ID" value="NZ_JADDIV010000003.1"/>
</dbReference>
<dbReference type="SUPFAM" id="SSF55331">
    <property type="entry name" value="Tautomerase/MIF"/>
    <property type="match status" value="1"/>
</dbReference>
<evidence type="ECO:0000313" key="1">
    <source>
        <dbReference type="EMBL" id="MBE7367996.1"/>
    </source>
</evidence>
<dbReference type="PANTHER" id="PTHR38460:SF1">
    <property type="entry name" value="TAUTOMERASE YOLI-RELATED"/>
    <property type="match status" value="1"/>
</dbReference>
<reference evidence="1 2" key="1">
    <citation type="submission" date="2020-10" db="EMBL/GenBank/DDBJ databases">
        <title>Ramlibacter sp. HM2 16S ribosomal RNA gene Genome sequencing and assembly.</title>
        <authorList>
            <person name="Kang M."/>
        </authorList>
    </citation>
    <scope>NUCLEOTIDE SEQUENCE [LARGE SCALE GENOMIC DNA]</scope>
    <source>
        <strain evidence="1 2">HM2</strain>
    </source>
</reference>
<dbReference type="PANTHER" id="PTHR38460">
    <property type="entry name" value="TAUTOMERASE YOLI-RELATED"/>
    <property type="match status" value="1"/>
</dbReference>
<dbReference type="EMBL" id="JADDIV010000003">
    <property type="protein sequence ID" value="MBE7367996.1"/>
    <property type="molecule type" value="Genomic_DNA"/>
</dbReference>
<dbReference type="Gene3D" id="3.30.429.10">
    <property type="entry name" value="Macrophage Migration Inhibitory Factor"/>
    <property type="match status" value="1"/>
</dbReference>
<gene>
    <name evidence="1" type="ORF">IM787_10490</name>
</gene>
<dbReference type="Pfam" id="PF14552">
    <property type="entry name" value="Tautomerase_2"/>
    <property type="match status" value="1"/>
</dbReference>
<evidence type="ECO:0000313" key="2">
    <source>
        <dbReference type="Proteomes" id="UP000806285"/>
    </source>
</evidence>
<name>A0ABR9S3D6_9BURK</name>
<dbReference type="InterPro" id="IPR014347">
    <property type="entry name" value="Tautomerase/MIF_sf"/>
</dbReference>
<proteinExistence type="predicted"/>